<keyword evidence="1" id="KW-1133">Transmembrane helix</keyword>
<dbReference type="KEGG" id="avp:AVENP_0860"/>
<evidence type="ECO:0008006" key="4">
    <source>
        <dbReference type="Google" id="ProtNLM"/>
    </source>
</evidence>
<dbReference type="RefSeq" id="WP_128357438.1">
    <property type="nucleotide sequence ID" value="NZ_CP053840.1"/>
</dbReference>
<reference evidence="2 3" key="1">
    <citation type="submission" date="2020-05" db="EMBL/GenBank/DDBJ databases">
        <title>Complete genome sequencing of Campylobacter and Arcobacter type strains.</title>
        <authorList>
            <person name="Miller W.G."/>
            <person name="Yee E."/>
        </authorList>
    </citation>
    <scope>NUCLEOTIDE SEQUENCE [LARGE SCALE GENOMIC DNA]</scope>
    <source>
        <strain evidence="2 3">LMG 26156</strain>
    </source>
</reference>
<evidence type="ECO:0000256" key="1">
    <source>
        <dbReference type="SAM" id="Phobius"/>
    </source>
</evidence>
<accession>A0AAE7B6W8</accession>
<gene>
    <name evidence="2" type="ORF">AVENP_0860</name>
</gene>
<sequence length="519" mass="59796">MFSNMKPAEKRLLEACQKGEILDLGNERPKVKIDDNEIRGEFLRTLILSDNQEIEESNKRYILKIDPKGIRFSGVYISGIFDFSFCSTDLPFKFENSIFDKKIDMSNSKLKYIKLDGSEINELYGQSLICDSDFCLKNKFKAKKEINLDTAIIRENLELTDGVFENINLSRVEVGKSLFLNSKFIAKGDLKLKSSKIGGSLYFSGGKFKTIESNKIWICGSVFLRDGFEASGEVNFHSCFIGKSFIFSNSNKIASLILNSAQISRLNFDISNVKNIDLDGCVYEHLNSIIFSQLVEKMPKEDNFKPQPYKQLAKVLRNMGHNEDANNIMIKYNDELRKKDFLTCDRLFISILKWIYGKTAGYGYKPMKVLGTMFIVWFLCSLFYWKASSVAVFAPSNPLIFQYKDYKVKIADEGTVIGDFFNSKDYKCTDDTIECNNWTNSKLLDEEYTTFNPFMYSLDVILPIVDLQVEKDWGQYVSSNNWTLNDFTRWIMWFEILFGWIYSLILVAILSGLAKNEKD</sequence>
<evidence type="ECO:0000313" key="2">
    <source>
        <dbReference type="EMBL" id="QKF66419.1"/>
    </source>
</evidence>
<keyword evidence="1" id="KW-0812">Transmembrane</keyword>
<feature type="transmembrane region" description="Helical" evidence="1">
    <location>
        <begin position="490"/>
        <end position="514"/>
    </location>
</feature>
<protein>
    <recommendedName>
        <fullName evidence="4">Membrane-associated oxidoreductase</fullName>
    </recommendedName>
</protein>
<dbReference type="EMBL" id="CP053840">
    <property type="protein sequence ID" value="QKF66419.1"/>
    <property type="molecule type" value="Genomic_DNA"/>
</dbReference>
<dbReference type="Proteomes" id="UP000503482">
    <property type="component" value="Chromosome"/>
</dbReference>
<evidence type="ECO:0000313" key="3">
    <source>
        <dbReference type="Proteomes" id="UP000503482"/>
    </source>
</evidence>
<name>A0AAE7B6W8_9BACT</name>
<proteinExistence type="predicted"/>
<keyword evidence="3" id="KW-1185">Reference proteome</keyword>
<dbReference type="AlphaFoldDB" id="A0AAE7B6W8"/>
<organism evidence="2 3">
    <name type="scientific">Arcobacter venerupis</name>
    <dbReference type="NCBI Taxonomy" id="1054033"/>
    <lineage>
        <taxon>Bacteria</taxon>
        <taxon>Pseudomonadati</taxon>
        <taxon>Campylobacterota</taxon>
        <taxon>Epsilonproteobacteria</taxon>
        <taxon>Campylobacterales</taxon>
        <taxon>Arcobacteraceae</taxon>
        <taxon>Arcobacter</taxon>
    </lineage>
</organism>
<feature type="transmembrane region" description="Helical" evidence="1">
    <location>
        <begin position="367"/>
        <end position="385"/>
    </location>
</feature>
<keyword evidence="1" id="KW-0472">Membrane</keyword>